<dbReference type="Proteomes" id="UP000075902">
    <property type="component" value="Unassembled WGS sequence"/>
</dbReference>
<reference evidence="2" key="1">
    <citation type="submission" date="2014-01" db="EMBL/GenBank/DDBJ databases">
        <title>The Genome Sequence of Anopheles melas CM1001059_A (V2).</title>
        <authorList>
            <consortium name="The Broad Institute Genomics Platform"/>
            <person name="Neafsey D.E."/>
            <person name="Besansky N."/>
            <person name="Howell P."/>
            <person name="Walton C."/>
            <person name="Young S.K."/>
            <person name="Zeng Q."/>
            <person name="Gargeya S."/>
            <person name="Fitzgerald M."/>
            <person name="Haas B."/>
            <person name="Abouelleil A."/>
            <person name="Allen A.W."/>
            <person name="Alvarado L."/>
            <person name="Arachchi H.M."/>
            <person name="Berlin A.M."/>
            <person name="Chapman S.B."/>
            <person name="Gainer-Dewar J."/>
            <person name="Goldberg J."/>
            <person name="Griggs A."/>
            <person name="Gujja S."/>
            <person name="Hansen M."/>
            <person name="Howarth C."/>
            <person name="Imamovic A."/>
            <person name="Ireland A."/>
            <person name="Larimer J."/>
            <person name="McCowan C."/>
            <person name="Murphy C."/>
            <person name="Pearson M."/>
            <person name="Poon T.W."/>
            <person name="Priest M."/>
            <person name="Roberts A."/>
            <person name="Saif S."/>
            <person name="Shea T."/>
            <person name="Sisk P."/>
            <person name="Sykes S."/>
            <person name="Wortman J."/>
            <person name="Nusbaum C."/>
            <person name="Birren B."/>
        </authorList>
    </citation>
    <scope>NUCLEOTIDE SEQUENCE [LARGE SCALE GENOMIC DNA]</scope>
    <source>
        <strain evidence="2">CM1001059</strain>
    </source>
</reference>
<protein>
    <submittedName>
        <fullName evidence="1">Uncharacterized protein</fullName>
    </submittedName>
</protein>
<keyword evidence="2" id="KW-1185">Reference proteome</keyword>
<reference evidence="1" key="2">
    <citation type="submission" date="2020-05" db="UniProtKB">
        <authorList>
            <consortium name="EnsemblMetazoa"/>
        </authorList>
    </citation>
    <scope>IDENTIFICATION</scope>
    <source>
        <strain evidence="1">CM1001059</strain>
    </source>
</reference>
<name>A0A182TZQ3_9DIPT</name>
<organism evidence="1 2">
    <name type="scientific">Anopheles melas</name>
    <dbReference type="NCBI Taxonomy" id="34690"/>
    <lineage>
        <taxon>Eukaryota</taxon>
        <taxon>Metazoa</taxon>
        <taxon>Ecdysozoa</taxon>
        <taxon>Arthropoda</taxon>
        <taxon>Hexapoda</taxon>
        <taxon>Insecta</taxon>
        <taxon>Pterygota</taxon>
        <taxon>Neoptera</taxon>
        <taxon>Endopterygota</taxon>
        <taxon>Diptera</taxon>
        <taxon>Nematocera</taxon>
        <taxon>Culicoidea</taxon>
        <taxon>Culicidae</taxon>
        <taxon>Anophelinae</taxon>
        <taxon>Anopheles</taxon>
    </lineage>
</organism>
<dbReference type="VEuPathDB" id="VectorBase:AMEC011288"/>
<dbReference type="AlphaFoldDB" id="A0A182TZQ3"/>
<dbReference type="EnsemblMetazoa" id="AMEC011288-RA">
    <property type="protein sequence ID" value="AMEC011288-PA"/>
    <property type="gene ID" value="AMEC011288"/>
</dbReference>
<accession>A0A182TZQ3</accession>
<evidence type="ECO:0000313" key="1">
    <source>
        <dbReference type="EnsemblMetazoa" id="AMEC011288-PA"/>
    </source>
</evidence>
<sequence>MTTRDGFISAGKTVQPSRIPIRIPTARGVFWCGGQRFPSSSITDQAEPIDRRCHGDSSEFLRKRFPNGRAVHGENFIEPIILRVLLLLLLLLLGCLDERTNVQAQYQGRHEYRVSPGIFGS</sequence>
<proteinExistence type="predicted"/>
<evidence type="ECO:0000313" key="2">
    <source>
        <dbReference type="Proteomes" id="UP000075902"/>
    </source>
</evidence>